<keyword evidence="2" id="KW-1185">Reference proteome</keyword>
<name>L0AYQ4_THEEQ</name>
<dbReference type="Proteomes" id="UP000031512">
    <property type="component" value="Chromosome 3"/>
</dbReference>
<evidence type="ECO:0000313" key="2">
    <source>
        <dbReference type="Proteomes" id="UP000031512"/>
    </source>
</evidence>
<dbReference type="GeneID" id="15804816"/>
<organism evidence="1 2">
    <name type="scientific">Theileria equi strain WA</name>
    <dbReference type="NCBI Taxonomy" id="1537102"/>
    <lineage>
        <taxon>Eukaryota</taxon>
        <taxon>Sar</taxon>
        <taxon>Alveolata</taxon>
        <taxon>Apicomplexa</taxon>
        <taxon>Aconoidasida</taxon>
        <taxon>Piroplasmida</taxon>
        <taxon>Theileriidae</taxon>
        <taxon>Theileria</taxon>
    </lineage>
</organism>
<dbReference type="EMBL" id="CP001670">
    <property type="protein sequence ID" value="AFZ80695.1"/>
    <property type="molecule type" value="Genomic_DNA"/>
</dbReference>
<proteinExistence type="predicted"/>
<dbReference type="VEuPathDB" id="PiroplasmaDB:BEWA_001020"/>
<evidence type="ECO:0000313" key="1">
    <source>
        <dbReference type="EMBL" id="AFZ80695.1"/>
    </source>
</evidence>
<accession>L0AYQ4</accession>
<dbReference type="AlphaFoldDB" id="L0AYQ4"/>
<sequence>MNIIYIIILWYGSTAKDYRTVIFNINAPVDEKSLYLRFIDYKFFQKYSYTPRPKCRVTAVIDGSFLIWETNPDELVSKIDLDSKKIRPIFITVYTLPSVTQPSTNDHGTQIGDQEAIDGAYKIYYFMKVKNEWEPLNEEEYSQTFYATILSMEPEEVTLDISRGLEMEKICLVDKREVDTSVIEECENGKRSKTPLANPVGTGLVTINYYPRVKYSVYNVVDGREIIWNSTYDDQICTFLNVYEKDGEAVLVDLVAEDSNFLSREYFRMDVSSSPTDGCEVKKWKRIENDEYMRIIAELFECNTPGEIHVEDEKEAPKRINVQVEDVGDIFQGNVTEEKRKNKQSSGPIISSCHKSELFWVFLLPLVSCIQWS</sequence>
<gene>
    <name evidence="1" type="ORF">BEWA_001020</name>
</gene>
<evidence type="ECO:0008006" key="3">
    <source>
        <dbReference type="Google" id="ProtNLM"/>
    </source>
</evidence>
<dbReference type="RefSeq" id="XP_004830361.1">
    <property type="nucleotide sequence ID" value="XM_004830304.1"/>
</dbReference>
<protein>
    <recommendedName>
        <fullName evidence="3">Signal peptide-containing protein</fullName>
    </recommendedName>
</protein>
<reference evidence="1 2" key="1">
    <citation type="journal article" date="2012" name="BMC Genomics">
        <title>Comparative genomic analysis and phylogenetic position of Theileria equi.</title>
        <authorList>
            <person name="Kappmeyer L.S."/>
            <person name="Thiagarajan M."/>
            <person name="Herndon D.R."/>
            <person name="Ramsay J.D."/>
            <person name="Caler E."/>
            <person name="Djikeng A."/>
            <person name="Gillespie J.J."/>
            <person name="Lau A.O."/>
            <person name="Roalson E.H."/>
            <person name="Silva J.C."/>
            <person name="Silva M.G."/>
            <person name="Suarez C.E."/>
            <person name="Ueti M.W."/>
            <person name="Nene V.M."/>
            <person name="Mealey R.H."/>
            <person name="Knowles D.P."/>
            <person name="Brayton K.A."/>
        </authorList>
    </citation>
    <scope>NUCLEOTIDE SEQUENCE [LARGE SCALE GENOMIC DNA]</scope>
    <source>
        <strain evidence="1 2">WA</strain>
    </source>
</reference>
<dbReference type="KEGG" id="beq:BEWA_001020"/>